<gene>
    <name evidence="1" type="ORF">ORAREDHAP_LOCUS18047</name>
</gene>
<reference evidence="2" key="1">
    <citation type="journal article" date="2020" name="Genome Biol.">
        <title>Gamete binning: chromosome-level and haplotype-resolved genome assembly enabled by high-throughput single-cell sequencing of gamete genomes.</title>
        <authorList>
            <person name="Campoy J.A."/>
            <person name="Sun H."/>
            <person name="Goel M."/>
            <person name="Jiao W.-B."/>
            <person name="Folz-Donahue K."/>
            <person name="Wang N."/>
            <person name="Rubio M."/>
            <person name="Liu C."/>
            <person name="Kukat C."/>
            <person name="Ruiz D."/>
            <person name="Huettel B."/>
            <person name="Schneeberger K."/>
        </authorList>
    </citation>
    <scope>NUCLEOTIDE SEQUENCE [LARGE SCALE GENOMIC DNA]</scope>
    <source>
        <strain evidence="2">cv. Rojo Pasion</strain>
    </source>
</reference>
<evidence type="ECO:0000313" key="2">
    <source>
        <dbReference type="Proteomes" id="UP000507245"/>
    </source>
</evidence>
<dbReference type="Proteomes" id="UP000507245">
    <property type="component" value="Unassembled WGS sequence"/>
</dbReference>
<proteinExistence type="predicted"/>
<keyword evidence="2" id="KW-1185">Reference proteome</keyword>
<name>A0A6J5WT05_PRUAR</name>
<dbReference type="AlphaFoldDB" id="A0A6J5WT05"/>
<evidence type="ECO:0000313" key="1">
    <source>
        <dbReference type="EMBL" id="CAB4302344.1"/>
    </source>
</evidence>
<sequence length="101" mass="11667">MATLRSNRIKKQLFEDDMGDVMKTDVVAPQVGPFNFRPFPHLVIQQSNVDEEAEVNNNFVGSLLHPDVYGNVPNSVDSYFNHDFNMHNDEKRLKFEPCIEQ</sequence>
<dbReference type="EMBL" id="CAEKKB010000003">
    <property type="protein sequence ID" value="CAB4302344.1"/>
    <property type="molecule type" value="Genomic_DNA"/>
</dbReference>
<organism evidence="1 2">
    <name type="scientific">Prunus armeniaca</name>
    <name type="common">Apricot</name>
    <name type="synonym">Armeniaca vulgaris</name>
    <dbReference type="NCBI Taxonomy" id="36596"/>
    <lineage>
        <taxon>Eukaryota</taxon>
        <taxon>Viridiplantae</taxon>
        <taxon>Streptophyta</taxon>
        <taxon>Embryophyta</taxon>
        <taxon>Tracheophyta</taxon>
        <taxon>Spermatophyta</taxon>
        <taxon>Magnoliopsida</taxon>
        <taxon>eudicotyledons</taxon>
        <taxon>Gunneridae</taxon>
        <taxon>Pentapetalae</taxon>
        <taxon>rosids</taxon>
        <taxon>fabids</taxon>
        <taxon>Rosales</taxon>
        <taxon>Rosaceae</taxon>
        <taxon>Amygdaloideae</taxon>
        <taxon>Amygdaleae</taxon>
        <taxon>Prunus</taxon>
    </lineage>
</organism>
<accession>A0A6J5WT05</accession>
<dbReference type="OrthoDB" id="10607146at2759"/>
<protein>
    <submittedName>
        <fullName evidence="1">Uncharacterized protein</fullName>
    </submittedName>
</protein>